<evidence type="ECO:0000259" key="3">
    <source>
        <dbReference type="PROSITE" id="PS50930"/>
    </source>
</evidence>
<sequence length="248" mass="28914">MIRTLIIDDEPAIRKDLEWLMKRYPDFIVLGSCGSIAEARIIIPNTEPELLLLDIELADGTGFDLLQEFPDRNFRIIFITAYNEHAIKAIKFGAFDYLLKPVDEEELMATLKRLLSESAVNTRTQMDITSGHLQPKKPALQNRIVLRSSQYLQVVPFEEILYCQSDGSYTTFHLSDKRKVMVSRPIKEYEELLPESWFIRIHQSYIVNHHFIDRFLKEGILILKDGTEIPVSARKREYVRQFLMGDHN</sequence>
<dbReference type="GO" id="GO:0003677">
    <property type="term" value="F:DNA binding"/>
    <property type="evidence" value="ECO:0007669"/>
    <property type="project" value="InterPro"/>
</dbReference>
<keyword evidence="7" id="KW-1185">Reference proteome</keyword>
<feature type="domain" description="HTH LytTR-type" evidence="3">
    <location>
        <begin position="154"/>
        <end position="246"/>
    </location>
</feature>
<dbReference type="InterPro" id="IPR011006">
    <property type="entry name" value="CheY-like_superfamily"/>
</dbReference>
<dbReference type="SMART" id="SM00850">
    <property type="entry name" value="LytTR"/>
    <property type="match status" value="1"/>
</dbReference>
<dbReference type="EMBL" id="CP051204">
    <property type="protein sequence ID" value="QJB38238.1"/>
    <property type="molecule type" value="Genomic_DNA"/>
</dbReference>
<evidence type="ECO:0000259" key="2">
    <source>
        <dbReference type="PROSITE" id="PS50110"/>
    </source>
</evidence>
<feature type="modified residue" description="4-aspartylphosphate" evidence="1">
    <location>
        <position position="54"/>
    </location>
</feature>
<dbReference type="InterPro" id="IPR046947">
    <property type="entry name" value="LytR-like"/>
</dbReference>
<proteinExistence type="predicted"/>
<gene>
    <name evidence="5" type="ORF">HF324_10330</name>
    <name evidence="4" type="ORF">HF329_10665</name>
</gene>
<dbReference type="Pfam" id="PF00072">
    <property type="entry name" value="Response_reg"/>
    <property type="match status" value="1"/>
</dbReference>
<evidence type="ECO:0000313" key="7">
    <source>
        <dbReference type="Proteomes" id="UP000503144"/>
    </source>
</evidence>
<organism evidence="4 6">
    <name type="scientific">Chitinophaga oryzae</name>
    <dbReference type="NCBI Taxonomy" id="2725414"/>
    <lineage>
        <taxon>Bacteria</taxon>
        <taxon>Pseudomonadati</taxon>
        <taxon>Bacteroidota</taxon>
        <taxon>Chitinophagia</taxon>
        <taxon>Chitinophagales</taxon>
        <taxon>Chitinophagaceae</taxon>
        <taxon>Chitinophaga</taxon>
    </lineage>
</organism>
<dbReference type="Gene3D" id="3.40.50.2300">
    <property type="match status" value="1"/>
</dbReference>
<dbReference type="Gene3D" id="2.40.50.1020">
    <property type="entry name" value="LytTr DNA-binding domain"/>
    <property type="match status" value="1"/>
</dbReference>
<dbReference type="EMBL" id="CP051205">
    <property type="protein sequence ID" value="QJB31754.1"/>
    <property type="molecule type" value="Genomic_DNA"/>
</dbReference>
<evidence type="ECO:0000313" key="6">
    <source>
        <dbReference type="Proteomes" id="UP000502421"/>
    </source>
</evidence>
<dbReference type="KEGG" id="coy:HF329_10665"/>
<evidence type="ECO:0000313" key="4">
    <source>
        <dbReference type="EMBL" id="QJB31754.1"/>
    </source>
</evidence>
<dbReference type="Proteomes" id="UP000502421">
    <property type="component" value="Chromosome"/>
</dbReference>
<dbReference type="SMART" id="SM00448">
    <property type="entry name" value="REC"/>
    <property type="match status" value="1"/>
</dbReference>
<dbReference type="InterPro" id="IPR007492">
    <property type="entry name" value="LytTR_DNA-bd_dom"/>
</dbReference>
<feature type="domain" description="Response regulatory" evidence="2">
    <location>
        <begin position="3"/>
        <end position="115"/>
    </location>
</feature>
<evidence type="ECO:0000313" key="5">
    <source>
        <dbReference type="EMBL" id="QJB38238.1"/>
    </source>
</evidence>
<accession>A0AAE7D7J6</accession>
<keyword evidence="1" id="KW-0597">Phosphoprotein</keyword>
<dbReference type="InterPro" id="IPR001789">
    <property type="entry name" value="Sig_transdc_resp-reg_receiver"/>
</dbReference>
<protein>
    <submittedName>
        <fullName evidence="4">Response regulator transcription factor</fullName>
    </submittedName>
</protein>
<reference evidence="6" key="1">
    <citation type="submission" date="2020-04" db="EMBL/GenBank/DDBJ databases">
        <authorList>
            <person name="Kittiwongwattana C."/>
        </authorList>
    </citation>
    <scope>NUCLEOTIDE SEQUENCE [LARGE SCALE GENOMIC DNA]</scope>
    <source>
        <strain evidence="5 7">1303</strain>
        <strain evidence="6">1310</strain>
    </source>
</reference>
<dbReference type="PROSITE" id="PS50930">
    <property type="entry name" value="HTH_LYTTR"/>
    <property type="match status" value="1"/>
</dbReference>
<dbReference type="AlphaFoldDB" id="A0AAE7D7J6"/>
<evidence type="ECO:0000256" key="1">
    <source>
        <dbReference type="PROSITE-ProRule" id="PRU00169"/>
    </source>
</evidence>
<name>A0AAE7D7J6_9BACT</name>
<dbReference type="PANTHER" id="PTHR37299">
    <property type="entry name" value="TRANSCRIPTIONAL REGULATOR-RELATED"/>
    <property type="match status" value="1"/>
</dbReference>
<dbReference type="GO" id="GO:0000156">
    <property type="term" value="F:phosphorelay response regulator activity"/>
    <property type="evidence" value="ECO:0007669"/>
    <property type="project" value="InterPro"/>
</dbReference>
<dbReference type="PANTHER" id="PTHR37299:SF1">
    <property type="entry name" value="STAGE 0 SPORULATION PROTEIN A HOMOLOG"/>
    <property type="match status" value="1"/>
</dbReference>
<reference evidence="4" key="2">
    <citation type="submission" date="2020-09" db="EMBL/GenBank/DDBJ databases">
        <authorList>
            <person name="Kittiwongwattana C."/>
        </authorList>
    </citation>
    <scope>NUCLEOTIDE SEQUENCE</scope>
    <source>
        <strain evidence="7">1303</strain>
        <strain evidence="4">1310</strain>
    </source>
</reference>
<dbReference type="PROSITE" id="PS50110">
    <property type="entry name" value="RESPONSE_REGULATORY"/>
    <property type="match status" value="1"/>
</dbReference>
<dbReference type="SUPFAM" id="SSF52172">
    <property type="entry name" value="CheY-like"/>
    <property type="match status" value="1"/>
</dbReference>
<dbReference type="RefSeq" id="WP_168804011.1">
    <property type="nucleotide sequence ID" value="NZ_CP051204.2"/>
</dbReference>
<dbReference type="Pfam" id="PF04397">
    <property type="entry name" value="LytTR"/>
    <property type="match status" value="1"/>
</dbReference>
<dbReference type="Proteomes" id="UP000503144">
    <property type="component" value="Chromosome"/>
</dbReference>